<accession>A0A2K1IRG4</accession>
<keyword evidence="3" id="KW-1185">Reference proteome</keyword>
<reference evidence="2" key="3">
    <citation type="submission" date="2020-12" db="UniProtKB">
        <authorList>
            <consortium name="EnsemblPlants"/>
        </authorList>
    </citation>
    <scope>IDENTIFICATION</scope>
</reference>
<evidence type="ECO:0000313" key="2">
    <source>
        <dbReference type="EnsemblPlants" id="Pp3c21_10530V3.1"/>
    </source>
</evidence>
<dbReference type="Gramene" id="Pp3c21_10540V3.1">
    <property type="protein sequence ID" value="Pp3c21_10540V3.1"/>
    <property type="gene ID" value="Pp3c21_10540"/>
</dbReference>
<organism evidence="1">
    <name type="scientific">Physcomitrium patens</name>
    <name type="common">Spreading-leaved earth moss</name>
    <name type="synonym">Physcomitrella patens</name>
    <dbReference type="NCBI Taxonomy" id="3218"/>
    <lineage>
        <taxon>Eukaryota</taxon>
        <taxon>Viridiplantae</taxon>
        <taxon>Streptophyta</taxon>
        <taxon>Embryophyta</taxon>
        <taxon>Bryophyta</taxon>
        <taxon>Bryophytina</taxon>
        <taxon>Bryopsida</taxon>
        <taxon>Funariidae</taxon>
        <taxon>Funariales</taxon>
        <taxon>Funariaceae</taxon>
        <taxon>Physcomitrium</taxon>
    </lineage>
</organism>
<gene>
    <name evidence="1" type="ORF">PHYPA_025997</name>
</gene>
<dbReference type="STRING" id="3218.A0A2K1IRG4"/>
<reference evidence="1 3" key="1">
    <citation type="journal article" date="2008" name="Science">
        <title>The Physcomitrella genome reveals evolutionary insights into the conquest of land by plants.</title>
        <authorList>
            <person name="Rensing S."/>
            <person name="Lang D."/>
            <person name="Zimmer A."/>
            <person name="Terry A."/>
            <person name="Salamov A."/>
            <person name="Shapiro H."/>
            <person name="Nishiyama T."/>
            <person name="Perroud P.-F."/>
            <person name="Lindquist E."/>
            <person name="Kamisugi Y."/>
            <person name="Tanahashi T."/>
            <person name="Sakakibara K."/>
            <person name="Fujita T."/>
            <person name="Oishi K."/>
            <person name="Shin-I T."/>
            <person name="Kuroki Y."/>
            <person name="Toyoda A."/>
            <person name="Suzuki Y."/>
            <person name="Hashimoto A."/>
            <person name="Yamaguchi K."/>
            <person name="Sugano A."/>
            <person name="Kohara Y."/>
            <person name="Fujiyama A."/>
            <person name="Anterola A."/>
            <person name="Aoki S."/>
            <person name="Ashton N."/>
            <person name="Barbazuk W.B."/>
            <person name="Barker E."/>
            <person name="Bennetzen J."/>
            <person name="Bezanilla M."/>
            <person name="Blankenship R."/>
            <person name="Cho S.H."/>
            <person name="Dutcher S."/>
            <person name="Estelle M."/>
            <person name="Fawcett J.A."/>
            <person name="Gundlach H."/>
            <person name="Hanada K."/>
            <person name="Heyl A."/>
            <person name="Hicks K.A."/>
            <person name="Hugh J."/>
            <person name="Lohr M."/>
            <person name="Mayer K."/>
            <person name="Melkozernov A."/>
            <person name="Murata T."/>
            <person name="Nelson D."/>
            <person name="Pils B."/>
            <person name="Prigge M."/>
            <person name="Reiss B."/>
            <person name="Renner T."/>
            <person name="Rombauts S."/>
            <person name="Rushton P."/>
            <person name="Sanderfoot A."/>
            <person name="Schween G."/>
            <person name="Shiu S.-H."/>
            <person name="Stueber K."/>
            <person name="Theodoulou F.L."/>
            <person name="Tu H."/>
            <person name="Van de Peer Y."/>
            <person name="Verrier P.J."/>
            <person name="Waters E."/>
            <person name="Wood A."/>
            <person name="Yang L."/>
            <person name="Cove D."/>
            <person name="Cuming A."/>
            <person name="Hasebe M."/>
            <person name="Lucas S."/>
            <person name="Mishler D.B."/>
            <person name="Reski R."/>
            <person name="Grigoriev I."/>
            <person name="Quatrano R.S."/>
            <person name="Boore J.L."/>
        </authorList>
    </citation>
    <scope>NUCLEOTIDE SEQUENCE [LARGE SCALE GENOMIC DNA]</scope>
    <source>
        <strain evidence="2 3">cv. Gransden 2004</strain>
    </source>
</reference>
<dbReference type="GO" id="GO:0043139">
    <property type="term" value="F:5'-3' DNA helicase activity"/>
    <property type="evidence" value="ECO:0007669"/>
    <property type="project" value="InterPro"/>
</dbReference>
<dbReference type="GO" id="GO:0003697">
    <property type="term" value="F:single-stranded DNA binding"/>
    <property type="evidence" value="ECO:0007669"/>
    <property type="project" value="InterPro"/>
</dbReference>
<dbReference type="EnsemblPlants" id="Pp3c21_10530V3.1">
    <property type="protein sequence ID" value="Pp3c21_10530V3.1"/>
    <property type="gene ID" value="Pp3c21_10530"/>
</dbReference>
<evidence type="ECO:0000313" key="3">
    <source>
        <dbReference type="Proteomes" id="UP000006727"/>
    </source>
</evidence>
<dbReference type="PaxDb" id="3218-PP1S235_51V6.1"/>
<dbReference type="AlphaFoldDB" id="A0A2K1IRG4"/>
<reference evidence="1 3" key="2">
    <citation type="journal article" date="2018" name="Plant J.">
        <title>The Physcomitrella patens chromosome-scale assembly reveals moss genome structure and evolution.</title>
        <authorList>
            <person name="Lang D."/>
            <person name="Ullrich K.K."/>
            <person name="Murat F."/>
            <person name="Fuchs J."/>
            <person name="Jenkins J."/>
            <person name="Haas F.B."/>
            <person name="Piednoel M."/>
            <person name="Gundlach H."/>
            <person name="Van Bel M."/>
            <person name="Meyberg R."/>
            <person name="Vives C."/>
            <person name="Morata J."/>
            <person name="Symeonidi A."/>
            <person name="Hiss M."/>
            <person name="Muchero W."/>
            <person name="Kamisugi Y."/>
            <person name="Saleh O."/>
            <person name="Blanc G."/>
            <person name="Decker E.L."/>
            <person name="van Gessel N."/>
            <person name="Grimwood J."/>
            <person name="Hayes R.D."/>
            <person name="Graham S.W."/>
            <person name="Gunter L.E."/>
            <person name="McDaniel S.F."/>
            <person name="Hoernstein S.N.W."/>
            <person name="Larsson A."/>
            <person name="Li F.W."/>
            <person name="Perroud P.F."/>
            <person name="Phillips J."/>
            <person name="Ranjan P."/>
            <person name="Rokshar D.S."/>
            <person name="Rothfels C.J."/>
            <person name="Schneider L."/>
            <person name="Shu S."/>
            <person name="Stevenson D.W."/>
            <person name="Thummler F."/>
            <person name="Tillich M."/>
            <person name="Villarreal Aguilar J.C."/>
            <person name="Widiez T."/>
            <person name="Wong G.K."/>
            <person name="Wymore A."/>
            <person name="Zhang Y."/>
            <person name="Zimmer A.D."/>
            <person name="Quatrano R.S."/>
            <person name="Mayer K.F.X."/>
            <person name="Goodstein D."/>
            <person name="Casacuberta J.M."/>
            <person name="Vandepoele K."/>
            <person name="Reski R."/>
            <person name="Cuming A.C."/>
            <person name="Tuskan G.A."/>
            <person name="Maumus F."/>
            <person name="Salse J."/>
            <person name="Schmutz J."/>
            <person name="Rensing S.A."/>
        </authorList>
    </citation>
    <scope>NUCLEOTIDE SEQUENCE [LARGE SCALE GENOMIC DNA]</scope>
    <source>
        <strain evidence="2 3">cv. Gransden 2004</strain>
    </source>
</reference>
<dbReference type="InterPro" id="IPR027032">
    <property type="entry name" value="Twinkle-like"/>
</dbReference>
<dbReference type="Gramene" id="Pp3c21_10530V3.1">
    <property type="protein sequence ID" value="Pp3c21_10530V3.1"/>
    <property type="gene ID" value="Pp3c21_10530"/>
</dbReference>
<proteinExistence type="predicted"/>
<dbReference type="InParanoid" id="A0A2K1IRG4"/>
<sequence>MENKVREHARKLIEKDIHQPFLTRRSGKWLQDNFFLIRHEDEELPSVDWVLNLVKAAVMRHGIHELVIDPYNELDHQRPENQTEMEYVSQMFTTWWWSYHNRKLADHLEDYLWHNRLNSYSAESAISAVGERGYNQLMEKYNHLTDPAQQVATGSLGFVLQRNQNDDRPGQDLLMHLLLQQLMSLVEAFRCSDNATMAAFLSRDEGW</sequence>
<dbReference type="PANTHER" id="PTHR12873:SF0">
    <property type="entry name" value="TWINKLE MTDNA HELICASE"/>
    <property type="match status" value="1"/>
</dbReference>
<dbReference type="Proteomes" id="UP000006727">
    <property type="component" value="Chromosome 21"/>
</dbReference>
<evidence type="ECO:0000313" key="1">
    <source>
        <dbReference type="EMBL" id="PNR31874.1"/>
    </source>
</evidence>
<dbReference type="EMBL" id="ABEU02000021">
    <property type="protein sequence ID" value="PNR31874.1"/>
    <property type="molecule type" value="Genomic_DNA"/>
</dbReference>
<protein>
    <submittedName>
        <fullName evidence="1 2">Uncharacterized protein</fullName>
    </submittedName>
</protein>
<name>A0A2K1IRG4_PHYPA</name>
<dbReference type="EnsemblPlants" id="Pp3c21_10540V3.1">
    <property type="protein sequence ID" value="Pp3c21_10540V3.1"/>
    <property type="gene ID" value="Pp3c21_10540"/>
</dbReference>
<dbReference type="PANTHER" id="PTHR12873">
    <property type="entry name" value="T7-LIKE MITOCHONDRIAL DNA HELICASE"/>
    <property type="match status" value="1"/>
</dbReference>